<evidence type="ECO:0000313" key="8">
    <source>
        <dbReference type="EMBL" id="SCP98037.1"/>
    </source>
</evidence>
<dbReference type="OrthoDB" id="9810662at2"/>
<feature type="transmembrane region" description="Helical" evidence="6">
    <location>
        <begin position="130"/>
        <end position="148"/>
    </location>
</feature>
<evidence type="ECO:0000256" key="1">
    <source>
        <dbReference type="ARBA" id="ARBA00004651"/>
    </source>
</evidence>
<dbReference type="RefSeq" id="WP_091234770.1">
    <property type="nucleotide sequence ID" value="NZ_FMKA01000016.1"/>
</dbReference>
<dbReference type="Pfam" id="PF00482">
    <property type="entry name" value="T2SSF"/>
    <property type="match status" value="1"/>
</dbReference>
<protein>
    <submittedName>
        <fullName evidence="8">Tight adherence protein C</fullName>
    </submittedName>
</protein>
<keyword evidence="4 6" id="KW-1133">Transmembrane helix</keyword>
<feature type="transmembrane region" description="Helical" evidence="6">
    <location>
        <begin position="95"/>
        <end position="118"/>
    </location>
</feature>
<dbReference type="STRING" id="1619234.SAMN05421730_10169"/>
<evidence type="ECO:0000313" key="9">
    <source>
        <dbReference type="Proteomes" id="UP000199315"/>
    </source>
</evidence>
<feature type="domain" description="Type II secretion system protein GspF" evidence="7">
    <location>
        <begin position="165"/>
        <end position="290"/>
    </location>
</feature>
<name>A0A1D3TV55_9FIRM</name>
<comment type="subcellular location">
    <subcellularLocation>
        <location evidence="1">Cell membrane</location>
        <topology evidence="1">Multi-pass membrane protein</topology>
    </subcellularLocation>
</comment>
<reference evidence="8 9" key="1">
    <citation type="submission" date="2016-09" db="EMBL/GenBank/DDBJ databases">
        <authorList>
            <person name="Capua I."/>
            <person name="De Benedictis P."/>
            <person name="Joannis T."/>
            <person name="Lombin L.H."/>
            <person name="Cattoli G."/>
        </authorList>
    </citation>
    <scope>NUCLEOTIDE SEQUENCE [LARGE SCALE GENOMIC DNA]</scope>
    <source>
        <strain evidence="8 9">GluBS11</strain>
    </source>
</reference>
<gene>
    <name evidence="8" type="ORF">SAMN05421730_10169</name>
</gene>
<keyword evidence="5 6" id="KW-0472">Membrane</keyword>
<evidence type="ECO:0000256" key="5">
    <source>
        <dbReference type="ARBA" id="ARBA00023136"/>
    </source>
</evidence>
<accession>A0A1D3TV55</accession>
<feature type="transmembrane region" description="Helical" evidence="6">
    <location>
        <begin position="274"/>
        <end position="298"/>
    </location>
</feature>
<evidence type="ECO:0000256" key="4">
    <source>
        <dbReference type="ARBA" id="ARBA00022989"/>
    </source>
</evidence>
<keyword evidence="9" id="KW-1185">Reference proteome</keyword>
<dbReference type="AlphaFoldDB" id="A0A1D3TV55"/>
<dbReference type="GO" id="GO:0005886">
    <property type="term" value="C:plasma membrane"/>
    <property type="evidence" value="ECO:0007669"/>
    <property type="project" value="UniProtKB-SubCell"/>
</dbReference>
<dbReference type="PANTHER" id="PTHR35007:SF2">
    <property type="entry name" value="PILUS ASSEMBLE PROTEIN"/>
    <property type="match status" value="1"/>
</dbReference>
<feature type="transmembrane region" description="Helical" evidence="6">
    <location>
        <begin position="6"/>
        <end position="25"/>
    </location>
</feature>
<keyword evidence="2" id="KW-1003">Cell membrane</keyword>
<keyword evidence="3 6" id="KW-0812">Transmembrane</keyword>
<proteinExistence type="predicted"/>
<dbReference type="PANTHER" id="PTHR35007">
    <property type="entry name" value="INTEGRAL MEMBRANE PROTEIN-RELATED"/>
    <property type="match status" value="1"/>
</dbReference>
<evidence type="ECO:0000256" key="6">
    <source>
        <dbReference type="SAM" id="Phobius"/>
    </source>
</evidence>
<evidence type="ECO:0000256" key="3">
    <source>
        <dbReference type="ARBA" id="ARBA00022692"/>
    </source>
</evidence>
<evidence type="ECO:0000256" key="2">
    <source>
        <dbReference type="ARBA" id="ARBA00022475"/>
    </source>
</evidence>
<dbReference type="EMBL" id="FMKA01000016">
    <property type="protein sequence ID" value="SCP98037.1"/>
    <property type="molecule type" value="Genomic_DNA"/>
</dbReference>
<dbReference type="Proteomes" id="UP000199315">
    <property type="component" value="Unassembled WGS sequence"/>
</dbReference>
<organism evidence="8 9">
    <name type="scientific">Anaerobium acetethylicum</name>
    <dbReference type="NCBI Taxonomy" id="1619234"/>
    <lineage>
        <taxon>Bacteria</taxon>
        <taxon>Bacillati</taxon>
        <taxon>Bacillota</taxon>
        <taxon>Clostridia</taxon>
        <taxon>Lachnospirales</taxon>
        <taxon>Lachnospiraceae</taxon>
        <taxon>Anaerobium</taxon>
    </lineage>
</organism>
<dbReference type="InterPro" id="IPR018076">
    <property type="entry name" value="T2SS_GspF_dom"/>
</dbReference>
<evidence type="ECO:0000259" key="7">
    <source>
        <dbReference type="Pfam" id="PF00482"/>
    </source>
</evidence>
<sequence length="306" mass="34799">MDLMIYFLVFLTAALLVISVYEVVFSQRRMVGERLDAVKMMSDEDDGNEFKEPFINRVIKPVYQRIIRMIGNAAPRSIKEKYTQMILTSGAGKNVTVNSVMMTQIMLSLVFGGCIYLAFRYLRGSTNMQALFLALMIGFFLPLYSLYADSVKRQEKIRRSLPDLLDLLYVSVEAGLGFDMALKKSSEKMSGPLSEEINKTLNEISRGRGREEAFRGLSSRTGVEDLNAFITAVIQTEQLGSNIANMLRIQSMSMRQRRRQRAEERAAKIPVKMLFPLIFFMFPSLFVVILGPAAINIFENFISLNR</sequence>